<proteinExistence type="predicted"/>
<dbReference type="AlphaFoldDB" id="A0A1H5HA84"/>
<name>A0A1H5HA84_9ACTN</name>
<dbReference type="RefSeq" id="WP_069110402.1">
    <property type="nucleotide sequence ID" value="NZ_FNUC01000003.1"/>
</dbReference>
<organism evidence="1 2">
    <name type="scientific">Jiangella alba</name>
    <dbReference type="NCBI Taxonomy" id="561176"/>
    <lineage>
        <taxon>Bacteria</taxon>
        <taxon>Bacillati</taxon>
        <taxon>Actinomycetota</taxon>
        <taxon>Actinomycetes</taxon>
        <taxon>Jiangellales</taxon>
        <taxon>Jiangellaceae</taxon>
        <taxon>Jiangella</taxon>
    </lineage>
</organism>
<protein>
    <submittedName>
        <fullName evidence="1">Uncharacterized protein</fullName>
    </submittedName>
</protein>
<dbReference type="OrthoDB" id="5176413at2"/>
<dbReference type="Proteomes" id="UP000181980">
    <property type="component" value="Unassembled WGS sequence"/>
</dbReference>
<keyword evidence="2" id="KW-1185">Reference proteome</keyword>
<evidence type="ECO:0000313" key="2">
    <source>
        <dbReference type="Proteomes" id="UP000181980"/>
    </source>
</evidence>
<dbReference type="EMBL" id="FNUC01000003">
    <property type="protein sequence ID" value="SEE24882.1"/>
    <property type="molecule type" value="Genomic_DNA"/>
</dbReference>
<reference evidence="2" key="1">
    <citation type="submission" date="2016-10" db="EMBL/GenBank/DDBJ databases">
        <authorList>
            <person name="Varghese N."/>
            <person name="Submissions S."/>
        </authorList>
    </citation>
    <scope>NUCLEOTIDE SEQUENCE [LARGE SCALE GENOMIC DNA]</scope>
    <source>
        <strain evidence="2">DSM 45237</strain>
    </source>
</reference>
<dbReference type="STRING" id="561176.SAMN04488561_0798"/>
<evidence type="ECO:0000313" key="1">
    <source>
        <dbReference type="EMBL" id="SEE24882.1"/>
    </source>
</evidence>
<sequence length="370" mass="39176">MTSGNDGADGDGVRHAAESLRAALDALPDLAEHLDGAVRARIDATTGAVEAAAAAAPAAEIRRSLLGTAHEIRLLGTHLTATREDTFAEVAHTLTQHADEIDALLRPAPDGAGAAPVVPAPPPVPAPSVQTSALDAAAVQRQLPDAAAQRRAINQVVAQFPPMLQHLARTLLLGHSSHAVERHGHHLRRDHQIARVQWRLDPAGVDGWRLNSDGSAESWRKHGNGPHGVGTAAGNYASPHAVARPLIALLEAAGRTQAALDGYLNGKANGQTVVKLFLHPSDTGITTADLHTVRAPGTDTIAGASMWDDAREGSMAGHGDPPAVREYDTIGQGDRPGSMIMFVRRPNQPWRLVTSYFMDDTKNTMRYTEL</sequence>
<accession>A0A1H5HA84</accession>
<gene>
    <name evidence="1" type="ORF">SAMN04488561_0798</name>
</gene>